<sequence length="199" mass="21971">MSETALCRSTPTELGDHPEPLAQLVFVSTTVLQQALDLVTNVLTDDGQLTTMSKFLPGSTIGKHLRHARDHFTLLLDCIAGNEPFIFSYDTRSRNTPMESSLSEVRIAFTETIARVKSLPPLAKLDQPMTLNAVTPFLRAFETTFGREFWFAGLHAVHHWSMVRVIAGEQGILLPDDFGFAPSTLVYKGSDAPLGRAKI</sequence>
<organism evidence="2 3">
    <name type="scientific">Scleroderma citrinum Foug A</name>
    <dbReference type="NCBI Taxonomy" id="1036808"/>
    <lineage>
        <taxon>Eukaryota</taxon>
        <taxon>Fungi</taxon>
        <taxon>Dikarya</taxon>
        <taxon>Basidiomycota</taxon>
        <taxon>Agaricomycotina</taxon>
        <taxon>Agaricomycetes</taxon>
        <taxon>Agaricomycetidae</taxon>
        <taxon>Boletales</taxon>
        <taxon>Sclerodermatineae</taxon>
        <taxon>Sclerodermataceae</taxon>
        <taxon>Scleroderma</taxon>
    </lineage>
</organism>
<evidence type="ECO:0000259" key="1">
    <source>
        <dbReference type="Pfam" id="PF12867"/>
    </source>
</evidence>
<dbReference type="AlphaFoldDB" id="A0A0C3EGM4"/>
<dbReference type="STRING" id="1036808.A0A0C3EGM4"/>
<evidence type="ECO:0000313" key="3">
    <source>
        <dbReference type="Proteomes" id="UP000053989"/>
    </source>
</evidence>
<feature type="domain" description="DinB-like" evidence="1">
    <location>
        <begin position="43"/>
        <end position="161"/>
    </location>
</feature>
<dbReference type="PANTHER" id="PTHR39473:SF1">
    <property type="entry name" value="DINB-LIKE DOMAIN-CONTAINING PROTEIN"/>
    <property type="match status" value="1"/>
</dbReference>
<dbReference type="PANTHER" id="PTHR39473">
    <property type="match status" value="1"/>
</dbReference>
<evidence type="ECO:0000313" key="2">
    <source>
        <dbReference type="EMBL" id="KIM67071.1"/>
    </source>
</evidence>
<reference evidence="2 3" key="1">
    <citation type="submission" date="2014-04" db="EMBL/GenBank/DDBJ databases">
        <authorList>
            <consortium name="DOE Joint Genome Institute"/>
            <person name="Kuo A."/>
            <person name="Kohler A."/>
            <person name="Nagy L.G."/>
            <person name="Floudas D."/>
            <person name="Copeland A."/>
            <person name="Barry K.W."/>
            <person name="Cichocki N."/>
            <person name="Veneault-Fourrey C."/>
            <person name="LaButti K."/>
            <person name="Lindquist E.A."/>
            <person name="Lipzen A."/>
            <person name="Lundell T."/>
            <person name="Morin E."/>
            <person name="Murat C."/>
            <person name="Sun H."/>
            <person name="Tunlid A."/>
            <person name="Henrissat B."/>
            <person name="Grigoriev I.V."/>
            <person name="Hibbett D.S."/>
            <person name="Martin F."/>
            <person name="Nordberg H.P."/>
            <person name="Cantor M.N."/>
            <person name="Hua S.X."/>
        </authorList>
    </citation>
    <scope>NUCLEOTIDE SEQUENCE [LARGE SCALE GENOMIC DNA]</scope>
    <source>
        <strain evidence="2 3">Foug A</strain>
    </source>
</reference>
<reference evidence="3" key="2">
    <citation type="submission" date="2015-01" db="EMBL/GenBank/DDBJ databases">
        <title>Evolutionary Origins and Diversification of the Mycorrhizal Mutualists.</title>
        <authorList>
            <consortium name="DOE Joint Genome Institute"/>
            <consortium name="Mycorrhizal Genomics Consortium"/>
            <person name="Kohler A."/>
            <person name="Kuo A."/>
            <person name="Nagy L.G."/>
            <person name="Floudas D."/>
            <person name="Copeland A."/>
            <person name="Barry K.W."/>
            <person name="Cichocki N."/>
            <person name="Veneault-Fourrey C."/>
            <person name="LaButti K."/>
            <person name="Lindquist E.A."/>
            <person name="Lipzen A."/>
            <person name="Lundell T."/>
            <person name="Morin E."/>
            <person name="Murat C."/>
            <person name="Riley R."/>
            <person name="Ohm R."/>
            <person name="Sun H."/>
            <person name="Tunlid A."/>
            <person name="Henrissat B."/>
            <person name="Grigoriev I.V."/>
            <person name="Hibbett D.S."/>
            <person name="Martin F."/>
        </authorList>
    </citation>
    <scope>NUCLEOTIDE SEQUENCE [LARGE SCALE GENOMIC DNA]</scope>
    <source>
        <strain evidence="3">Foug A</strain>
    </source>
</reference>
<dbReference type="Proteomes" id="UP000053989">
    <property type="component" value="Unassembled WGS sequence"/>
</dbReference>
<gene>
    <name evidence="2" type="ORF">SCLCIDRAFT_1210548</name>
</gene>
<name>A0A0C3EGM4_9AGAM</name>
<dbReference type="InParanoid" id="A0A0C3EGM4"/>
<dbReference type="HOGENOM" id="CLU_083400_1_0_1"/>
<accession>A0A0C3EGM4</accession>
<dbReference type="OrthoDB" id="5564877at2759"/>
<dbReference type="Pfam" id="PF12867">
    <property type="entry name" value="DinB_2"/>
    <property type="match status" value="1"/>
</dbReference>
<dbReference type="InterPro" id="IPR024775">
    <property type="entry name" value="DinB-like"/>
</dbReference>
<proteinExistence type="predicted"/>
<dbReference type="EMBL" id="KN822014">
    <property type="protein sequence ID" value="KIM67071.1"/>
    <property type="molecule type" value="Genomic_DNA"/>
</dbReference>
<protein>
    <recommendedName>
        <fullName evidence="1">DinB-like domain-containing protein</fullName>
    </recommendedName>
</protein>
<keyword evidence="3" id="KW-1185">Reference proteome</keyword>